<proteinExistence type="predicted"/>
<dbReference type="GO" id="GO:0008168">
    <property type="term" value="F:methyltransferase activity"/>
    <property type="evidence" value="ECO:0007669"/>
    <property type="project" value="UniProtKB-KW"/>
</dbReference>
<dbReference type="EMBL" id="JAMCCK010000005">
    <property type="protein sequence ID" value="MCL3992458.1"/>
    <property type="molecule type" value="Genomic_DNA"/>
</dbReference>
<keyword evidence="6" id="KW-1185">Reference proteome</keyword>
<organism evidence="5 6">
    <name type="scientific">Streptomyces lavenduligriseus</name>
    <dbReference type="NCBI Taxonomy" id="67315"/>
    <lineage>
        <taxon>Bacteria</taxon>
        <taxon>Bacillati</taxon>
        <taxon>Actinomycetota</taxon>
        <taxon>Actinomycetes</taxon>
        <taxon>Kitasatosporales</taxon>
        <taxon>Streptomycetaceae</taxon>
        <taxon>Streptomyces</taxon>
    </lineage>
</organism>
<evidence type="ECO:0000313" key="5">
    <source>
        <dbReference type="EMBL" id="MCL3992458.1"/>
    </source>
</evidence>
<evidence type="ECO:0000259" key="4">
    <source>
        <dbReference type="Pfam" id="PF13649"/>
    </source>
</evidence>
<accession>A0ABT0NNT3</accession>
<dbReference type="Proteomes" id="UP001202052">
    <property type="component" value="Unassembled WGS sequence"/>
</dbReference>
<dbReference type="SUPFAM" id="SSF53335">
    <property type="entry name" value="S-adenosyl-L-methionine-dependent methyltransferases"/>
    <property type="match status" value="1"/>
</dbReference>
<dbReference type="Gene3D" id="3.40.50.150">
    <property type="entry name" value="Vaccinia Virus protein VP39"/>
    <property type="match status" value="1"/>
</dbReference>
<dbReference type="InterPro" id="IPR041698">
    <property type="entry name" value="Methyltransf_25"/>
</dbReference>
<evidence type="ECO:0000256" key="1">
    <source>
        <dbReference type="ARBA" id="ARBA00022603"/>
    </source>
</evidence>
<dbReference type="CDD" id="cd02440">
    <property type="entry name" value="AdoMet_MTases"/>
    <property type="match status" value="1"/>
</dbReference>
<keyword evidence="1 5" id="KW-0489">Methyltransferase</keyword>
<dbReference type="GO" id="GO:0032259">
    <property type="term" value="P:methylation"/>
    <property type="evidence" value="ECO:0007669"/>
    <property type="project" value="UniProtKB-KW"/>
</dbReference>
<dbReference type="PANTHER" id="PTHR43464:SF19">
    <property type="entry name" value="UBIQUINONE BIOSYNTHESIS O-METHYLTRANSFERASE, MITOCHONDRIAL"/>
    <property type="match status" value="1"/>
</dbReference>
<dbReference type="Pfam" id="PF13649">
    <property type="entry name" value="Methyltransf_25"/>
    <property type="match status" value="1"/>
</dbReference>
<dbReference type="InterPro" id="IPR029063">
    <property type="entry name" value="SAM-dependent_MTases_sf"/>
</dbReference>
<keyword evidence="2" id="KW-0808">Transferase</keyword>
<dbReference type="Gene3D" id="2.20.130.10">
    <property type="entry name" value="CAC2371-like domains"/>
    <property type="match status" value="1"/>
</dbReference>
<keyword evidence="3" id="KW-0949">S-adenosyl-L-methionine</keyword>
<reference evidence="5 6" key="1">
    <citation type="submission" date="2022-05" db="EMBL/GenBank/DDBJ databases">
        <title>Genome Resource of Streptomyces lavenduligriseus GA1-1, a Strain with Broad-Spectrum Antifungal Activity against Phytopathogenic Fungi.</title>
        <authorList>
            <person name="Qi D."/>
        </authorList>
    </citation>
    <scope>NUCLEOTIDE SEQUENCE [LARGE SCALE GENOMIC DNA]</scope>
    <source>
        <strain evidence="5 6">GA1-1</strain>
    </source>
</reference>
<evidence type="ECO:0000256" key="3">
    <source>
        <dbReference type="ARBA" id="ARBA00022691"/>
    </source>
</evidence>
<feature type="domain" description="Methyltransferase" evidence="4">
    <location>
        <begin position="52"/>
        <end position="142"/>
    </location>
</feature>
<protein>
    <submittedName>
        <fullName evidence="5">Class I SAM-dependent methyltransferase</fullName>
    </submittedName>
</protein>
<sequence length="246" mass="26987">MRADTEPTAGYEDEFAEIYDAVYRGRGKDYAGEAKDVADLVRDRVPDASSLLDVACGTGAHLRHFAALFDDARGLELSASMLDIARSRMPGVPLHQGDMRSFDLGHAFSAVTCMFSSVGHLATTDELDATLRCFARHTRPGGVAVIEPWWFPETFTDGYVAGDIVRVDGRTISRVSHSVRDGGATRMEIHYVIADAEHGPRHLVEHHRITLFPRHAYTAAYEKAGYTVEYLDGGPSGRGLFVGTRT</sequence>
<name>A0ABT0NNT3_9ACTN</name>
<comment type="caution">
    <text evidence="5">The sequence shown here is derived from an EMBL/GenBank/DDBJ whole genome shotgun (WGS) entry which is preliminary data.</text>
</comment>
<evidence type="ECO:0000313" key="6">
    <source>
        <dbReference type="Proteomes" id="UP001202052"/>
    </source>
</evidence>
<evidence type="ECO:0000256" key="2">
    <source>
        <dbReference type="ARBA" id="ARBA00022679"/>
    </source>
</evidence>
<dbReference type="PANTHER" id="PTHR43464">
    <property type="entry name" value="METHYLTRANSFERASE"/>
    <property type="match status" value="1"/>
</dbReference>
<gene>
    <name evidence="5" type="ORF">M4438_02750</name>
</gene>
<dbReference type="RefSeq" id="WP_249457009.1">
    <property type="nucleotide sequence ID" value="NZ_JAMCCK010000005.1"/>
</dbReference>